<accession>A0A753AFP5</accession>
<comment type="caution">
    <text evidence="1">The sequence shown here is derived from an EMBL/GenBank/DDBJ whole genome shotgun (WGS) entry which is preliminary data.</text>
</comment>
<protein>
    <recommendedName>
        <fullName evidence="2">ATP-grasp domain-containing protein</fullName>
    </recommendedName>
</protein>
<dbReference type="GO" id="GO:0018169">
    <property type="term" value="F:ribosomal S6-glutamic acid ligase activity"/>
    <property type="evidence" value="ECO:0007669"/>
    <property type="project" value="TreeGrafter"/>
</dbReference>
<dbReference type="GO" id="GO:0009432">
    <property type="term" value="P:SOS response"/>
    <property type="evidence" value="ECO:0007669"/>
    <property type="project" value="TreeGrafter"/>
</dbReference>
<dbReference type="PANTHER" id="PTHR21621:SF0">
    <property type="entry name" value="BETA-CITRYLGLUTAMATE SYNTHASE B-RELATED"/>
    <property type="match status" value="1"/>
</dbReference>
<dbReference type="PANTHER" id="PTHR21621">
    <property type="entry name" value="RIBOSOMAL PROTEIN S6 MODIFICATION PROTEIN"/>
    <property type="match status" value="1"/>
</dbReference>
<gene>
    <name evidence="1" type="ORF">GNB55_004549</name>
</gene>
<dbReference type="RefSeq" id="WP_023220181.1">
    <property type="nucleotide sequence ID" value="NZ_MYGF01000036.1"/>
</dbReference>
<dbReference type="SUPFAM" id="SSF56059">
    <property type="entry name" value="Glutathione synthetase ATP-binding domain-like"/>
    <property type="match status" value="1"/>
</dbReference>
<organism evidence="1">
    <name type="scientific">Salmonella enterica subsp. enterica serovar Miami</name>
    <dbReference type="NCBI Taxonomy" id="286780"/>
    <lineage>
        <taxon>Bacteria</taxon>
        <taxon>Pseudomonadati</taxon>
        <taxon>Pseudomonadota</taxon>
        <taxon>Gammaproteobacteria</taxon>
        <taxon>Enterobacterales</taxon>
        <taxon>Enterobacteriaceae</taxon>
        <taxon>Salmonella</taxon>
    </lineage>
</organism>
<dbReference type="GO" id="GO:0005737">
    <property type="term" value="C:cytoplasm"/>
    <property type="evidence" value="ECO:0007669"/>
    <property type="project" value="TreeGrafter"/>
</dbReference>
<name>A0A753AFP5_SALET</name>
<evidence type="ECO:0000313" key="1">
    <source>
        <dbReference type="EMBL" id="HAF7953120.1"/>
    </source>
</evidence>
<dbReference type="EMBL" id="DAAWHV010000045">
    <property type="protein sequence ID" value="HAF7953120.1"/>
    <property type="molecule type" value="Genomic_DNA"/>
</dbReference>
<proteinExistence type="predicted"/>
<dbReference type="AlphaFoldDB" id="A0A753AFP5"/>
<reference evidence="1" key="1">
    <citation type="journal article" date="2018" name="Genome Biol.">
        <title>SKESA: strategic k-mer extension for scrupulous assemblies.</title>
        <authorList>
            <person name="Souvorov A."/>
            <person name="Agarwala R."/>
            <person name="Lipman D.J."/>
        </authorList>
    </citation>
    <scope>NUCLEOTIDE SEQUENCE</scope>
    <source>
        <strain evidence="1">CDC 4648/53</strain>
    </source>
</reference>
<sequence>MNLYWIVAKEEYSNVAEIEQAYAEYIREFGKRDIAFRFIALEDCIVSSCPDGRLALLHQNQLLDESTAAFIISPANLNPQARAISSTLRYFLRVRRACLLNDGIVGIETLEWDKIGQMTLAAKAGAPVLPFTMLGYHRQVIPAIERFIGSHPGEYIFKPTGTGMGFGVIKSGSSQHAISTGNLISASSVEYFMMPFLTDASDVRFFFIAQRLTFVKFRKPRGKGYIGNVALGGEQTILTEQEFLADYGHLPYFAKMLQLSRDIMAQAGSAVLSVDWLMNNDGFYFNEMATAETGLTKLPEEIRAFVFDQLARIIHDNHACE</sequence>
<evidence type="ECO:0008006" key="2">
    <source>
        <dbReference type="Google" id="ProtNLM"/>
    </source>
</evidence>
<reference evidence="1" key="2">
    <citation type="submission" date="2018-07" db="EMBL/GenBank/DDBJ databases">
        <authorList>
            <consortium name="NCBI Pathogen Detection Project"/>
        </authorList>
    </citation>
    <scope>NUCLEOTIDE SEQUENCE</scope>
    <source>
        <strain evidence="1">CDC 4648/53</strain>
    </source>
</reference>